<feature type="signal peptide" evidence="7">
    <location>
        <begin position="1"/>
        <end position="22"/>
    </location>
</feature>
<evidence type="ECO:0000256" key="5">
    <source>
        <dbReference type="ARBA" id="ARBA00022729"/>
    </source>
</evidence>
<evidence type="ECO:0000313" key="9">
    <source>
        <dbReference type="EMBL" id="PWL18355.1"/>
    </source>
</evidence>
<organism evidence="9 10">
    <name type="scientific">Falsochrobactrum shanghaiense</name>
    <dbReference type="NCBI Taxonomy" id="2201899"/>
    <lineage>
        <taxon>Bacteria</taxon>
        <taxon>Pseudomonadati</taxon>
        <taxon>Pseudomonadota</taxon>
        <taxon>Alphaproteobacteria</taxon>
        <taxon>Hyphomicrobiales</taxon>
        <taxon>Brucellaceae</taxon>
        <taxon>Falsochrobactrum</taxon>
    </lineage>
</organism>
<dbReference type="InterPro" id="IPR051313">
    <property type="entry name" value="Bact_iron-sidero_bind"/>
</dbReference>
<feature type="chain" id="PRO_5016467044" evidence="7">
    <location>
        <begin position="23"/>
        <end position="331"/>
    </location>
</feature>
<comment type="subcellular location">
    <subcellularLocation>
        <location evidence="1">Cell envelope</location>
    </subcellularLocation>
</comment>
<comment type="caution">
    <text evidence="9">The sequence shown here is derived from an EMBL/GenBank/DDBJ whole genome shotgun (WGS) entry which is preliminary data.</text>
</comment>
<protein>
    <submittedName>
        <fullName evidence="9">Iron compound ABC transporter substrate-binding protein</fullName>
    </submittedName>
</protein>
<evidence type="ECO:0000256" key="2">
    <source>
        <dbReference type="ARBA" id="ARBA00008814"/>
    </source>
</evidence>
<accession>A0A316JCF4</accession>
<dbReference type="Pfam" id="PF01497">
    <property type="entry name" value="Peripla_BP_2"/>
    <property type="match status" value="1"/>
</dbReference>
<evidence type="ECO:0000256" key="3">
    <source>
        <dbReference type="ARBA" id="ARBA00022448"/>
    </source>
</evidence>
<keyword evidence="10" id="KW-1185">Reference proteome</keyword>
<dbReference type="GO" id="GO:1901678">
    <property type="term" value="P:iron coordination entity transport"/>
    <property type="evidence" value="ECO:0007669"/>
    <property type="project" value="UniProtKB-ARBA"/>
</dbReference>
<dbReference type="GO" id="GO:0030288">
    <property type="term" value="C:outer membrane-bounded periplasmic space"/>
    <property type="evidence" value="ECO:0007669"/>
    <property type="project" value="TreeGrafter"/>
</dbReference>
<evidence type="ECO:0000313" key="10">
    <source>
        <dbReference type="Proteomes" id="UP000245865"/>
    </source>
</evidence>
<reference evidence="9 10" key="1">
    <citation type="submission" date="2018-05" db="EMBL/GenBank/DDBJ databases">
        <title>Comparative genomic sequence analysis between strain HN4 and CCM 8460T (Falsochrobactrum ovis) will provide more evidence to prove that HN4 is a new species of Falsochrobactrum.</title>
        <authorList>
            <person name="Lyu W."/>
            <person name="Sun L."/>
            <person name="Yao L."/>
        </authorList>
    </citation>
    <scope>NUCLEOTIDE SEQUENCE [LARGE SCALE GENOMIC DNA]</scope>
    <source>
        <strain evidence="9 10">HN4</strain>
    </source>
</reference>
<keyword evidence="4" id="KW-0410">Iron transport</keyword>
<keyword evidence="4" id="KW-0406">Ion transport</keyword>
<name>A0A316JCF4_9HYPH</name>
<feature type="compositionally biased region" description="Basic and acidic residues" evidence="6">
    <location>
        <begin position="240"/>
        <end position="251"/>
    </location>
</feature>
<dbReference type="OrthoDB" id="63946at2"/>
<dbReference type="PANTHER" id="PTHR30532">
    <property type="entry name" value="IRON III DICITRATE-BINDING PERIPLASMIC PROTEIN"/>
    <property type="match status" value="1"/>
</dbReference>
<dbReference type="EMBL" id="QGDB01000002">
    <property type="protein sequence ID" value="PWL18355.1"/>
    <property type="molecule type" value="Genomic_DNA"/>
</dbReference>
<keyword evidence="4" id="KW-0408">Iron</keyword>
<gene>
    <name evidence="9" type="ORF">DKP76_04425</name>
</gene>
<feature type="domain" description="Fe/B12 periplasmic-binding" evidence="8">
    <location>
        <begin position="42"/>
        <end position="331"/>
    </location>
</feature>
<dbReference type="Proteomes" id="UP000245865">
    <property type="component" value="Unassembled WGS sequence"/>
</dbReference>
<keyword evidence="3" id="KW-0813">Transport</keyword>
<evidence type="ECO:0000256" key="4">
    <source>
        <dbReference type="ARBA" id="ARBA00022496"/>
    </source>
</evidence>
<dbReference type="PANTHER" id="PTHR30532:SF28">
    <property type="entry name" value="PETROBACTIN-BINDING PROTEIN YCLQ"/>
    <property type="match status" value="1"/>
</dbReference>
<evidence type="ECO:0000256" key="6">
    <source>
        <dbReference type="SAM" id="MobiDB-lite"/>
    </source>
</evidence>
<dbReference type="InterPro" id="IPR002491">
    <property type="entry name" value="ABC_transptr_periplasmic_BD"/>
</dbReference>
<dbReference type="RefSeq" id="WP_109705256.1">
    <property type="nucleotide sequence ID" value="NZ_QGDB01000002.1"/>
</dbReference>
<dbReference type="AlphaFoldDB" id="A0A316JCF4"/>
<dbReference type="Gene3D" id="3.40.50.1980">
    <property type="entry name" value="Nitrogenase molybdenum iron protein domain"/>
    <property type="match status" value="2"/>
</dbReference>
<dbReference type="SUPFAM" id="SSF53807">
    <property type="entry name" value="Helical backbone' metal receptor"/>
    <property type="match status" value="1"/>
</dbReference>
<feature type="region of interest" description="Disordered" evidence="6">
    <location>
        <begin position="224"/>
        <end position="252"/>
    </location>
</feature>
<evidence type="ECO:0000256" key="1">
    <source>
        <dbReference type="ARBA" id="ARBA00004196"/>
    </source>
</evidence>
<keyword evidence="5 7" id="KW-0732">Signal</keyword>
<sequence>MRAGLICSLMLAAAIMPSAAFADSVTVTHAKGELTLDGVPQKVAVFDLASLDIIDALGVDAVAGVPKSEDGSFNAPAYLSKYADGKYVGVGTLFEPDIEALKALKPDLIIIAGRSSRQYDAVKDIAPTVDLSPAGEGLVADGIKTTRTLGEIFHVEEKASAEIAQLNASVDALHSAAPQNAKALVLFAVGENFMPHAPGARFGTLYDYIGLASVMEPYVAPARTDASARKRPEPGSPEAEAARKKQIEARDSALAQSPDWIVTLDRGAISSPEPSDIAQRLEKVETVTATPAWKAGQVIHLDPRAWYLVGSGIQNLTNTAKDITLQFAENK</sequence>
<dbReference type="PROSITE" id="PS50983">
    <property type="entry name" value="FE_B12_PBP"/>
    <property type="match status" value="1"/>
</dbReference>
<comment type="similarity">
    <text evidence="2">Belongs to the bacterial solute-binding protein 8 family.</text>
</comment>
<evidence type="ECO:0000256" key="7">
    <source>
        <dbReference type="SAM" id="SignalP"/>
    </source>
</evidence>
<proteinExistence type="inferred from homology"/>
<evidence type="ECO:0000259" key="8">
    <source>
        <dbReference type="PROSITE" id="PS50983"/>
    </source>
</evidence>